<dbReference type="Proteomes" id="UP000509510">
    <property type="component" value="Chromosome I"/>
</dbReference>
<evidence type="ECO:0000313" key="1">
    <source>
        <dbReference type="EMBL" id="QKX54230.1"/>
    </source>
</evidence>
<dbReference type="OrthoDB" id="5414143at2759"/>
<dbReference type="GeneID" id="55988827"/>
<name>A0A7H8QJW5_TALRU</name>
<dbReference type="KEGG" id="trg:TRUGW13939_01315"/>
<sequence length="306" mass="33010">MNVPLVILKTGLMTPPPQKHPGMPLTLAARGRPKMGSSIGIDKDVNGDRESFATGTLGGYVRLVGKQVYQGFLTCCHVVTDKSAGDNKAFMTYPSIENLKIQREESEEDTKDFPDSVYCAKLGKVLAKQKAADQDGFLVDCAFVELQGSSVDYFLPNEVPIIDDIKHVLPYDRSARARRPGQVTGLGNLVGGRWYFKAGFMSGITSGTCNGASMQVFDGYEDTYYKTKCILPFNKMSTTDLKVMVEGDSGSLVIDGDGKVCGILFAGLHNIGCVSPMSSVRVALEKGLNQHEDGSSGTGTRIELPT</sequence>
<gene>
    <name evidence="1" type="ORF">TRUGW13939_01315</name>
</gene>
<keyword evidence="2" id="KW-1185">Reference proteome</keyword>
<organism evidence="1 2">
    <name type="scientific">Talaromyces rugulosus</name>
    <name type="common">Penicillium rugulosum</name>
    <dbReference type="NCBI Taxonomy" id="121627"/>
    <lineage>
        <taxon>Eukaryota</taxon>
        <taxon>Fungi</taxon>
        <taxon>Dikarya</taxon>
        <taxon>Ascomycota</taxon>
        <taxon>Pezizomycotina</taxon>
        <taxon>Eurotiomycetes</taxon>
        <taxon>Eurotiomycetidae</taxon>
        <taxon>Eurotiales</taxon>
        <taxon>Trichocomaceae</taxon>
        <taxon>Talaromyces</taxon>
        <taxon>Talaromyces sect. Islandici</taxon>
    </lineage>
</organism>
<dbReference type="EMBL" id="CP055898">
    <property type="protein sequence ID" value="QKX54230.1"/>
    <property type="molecule type" value="Genomic_DNA"/>
</dbReference>
<dbReference type="RefSeq" id="XP_035340409.1">
    <property type="nucleotide sequence ID" value="XM_035484516.1"/>
</dbReference>
<dbReference type="InterPro" id="IPR009003">
    <property type="entry name" value="Peptidase_S1_PA"/>
</dbReference>
<dbReference type="SUPFAM" id="SSF50494">
    <property type="entry name" value="Trypsin-like serine proteases"/>
    <property type="match status" value="1"/>
</dbReference>
<evidence type="ECO:0008006" key="3">
    <source>
        <dbReference type="Google" id="ProtNLM"/>
    </source>
</evidence>
<reference evidence="2" key="1">
    <citation type="submission" date="2020-06" db="EMBL/GenBank/DDBJ databases">
        <title>A chromosome-scale genome assembly of Talaromyces rugulosus W13939.</title>
        <authorList>
            <person name="Wang B."/>
            <person name="Guo L."/>
            <person name="Ye K."/>
            <person name="Wang L."/>
        </authorList>
    </citation>
    <scope>NUCLEOTIDE SEQUENCE [LARGE SCALE GENOMIC DNA]</scope>
    <source>
        <strain evidence="2">W13939</strain>
    </source>
</reference>
<dbReference type="AlphaFoldDB" id="A0A7H8QJW5"/>
<accession>A0A7H8QJW5</accession>
<protein>
    <recommendedName>
        <fullName evidence="3">Peptidase S1 domain-containing protein</fullName>
    </recommendedName>
</protein>
<evidence type="ECO:0000313" key="2">
    <source>
        <dbReference type="Proteomes" id="UP000509510"/>
    </source>
</evidence>
<proteinExistence type="predicted"/>